<protein>
    <submittedName>
        <fullName evidence="1">Uncharacterized protein</fullName>
    </submittedName>
</protein>
<proteinExistence type="predicted"/>
<name>A0A524RQJ4_9CHRO</name>
<dbReference type="EMBL" id="SRMO01000030">
    <property type="protein sequence ID" value="TGG94742.1"/>
    <property type="molecule type" value="Genomic_DNA"/>
</dbReference>
<evidence type="ECO:0000313" key="1">
    <source>
        <dbReference type="EMBL" id="TGG94742.1"/>
    </source>
</evidence>
<evidence type="ECO:0000313" key="2">
    <source>
        <dbReference type="Proteomes" id="UP000317990"/>
    </source>
</evidence>
<reference evidence="1 2" key="1">
    <citation type="journal article" date="2019" name="mSystems">
        <title>Life at home and on the roam: Genomic adaptions reflect the dual lifestyle of an intracellular, facultative symbiont.</title>
        <authorList>
            <person name="Burgsdorf I."/>
        </authorList>
    </citation>
    <scope>NUCLEOTIDE SEQUENCE [LARGE SCALE GENOMIC DNA]</scope>
    <source>
        <strain evidence="1">277cV</strain>
    </source>
</reference>
<comment type="caution">
    <text evidence="1">The sequence shown here is derived from an EMBL/GenBank/DDBJ whole genome shotgun (WGS) entry which is preliminary data.</text>
</comment>
<accession>A0A524RQJ4</accession>
<dbReference type="Proteomes" id="UP000317990">
    <property type="component" value="Unassembled WGS sequence"/>
</dbReference>
<sequence length="84" mass="9359">MKTPVAARDRGGQQNCYDEKEAIFRAALKFSKDWPNGKDIAYSLSAKYGRQAKSQNWSWCSCSTIISNLFVLQPDIPALASRTG</sequence>
<gene>
    <name evidence="1" type="ORF">ERJ67_01795</name>
</gene>
<organism evidence="1 2">
    <name type="scientific">Aphanocapsa feldmannii 277cV</name>
    <dbReference type="NCBI Taxonomy" id="2507553"/>
    <lineage>
        <taxon>Bacteria</taxon>
        <taxon>Bacillati</taxon>
        <taxon>Cyanobacteriota</taxon>
        <taxon>Cyanophyceae</taxon>
        <taxon>Oscillatoriophycideae</taxon>
        <taxon>Chroococcales</taxon>
        <taxon>Microcystaceae</taxon>
        <taxon>Aphanocapsa</taxon>
    </lineage>
</organism>
<dbReference type="AlphaFoldDB" id="A0A524RQJ4"/>